<dbReference type="Pfam" id="PF03732">
    <property type="entry name" value="Retrotrans_gag"/>
    <property type="match status" value="1"/>
</dbReference>
<evidence type="ECO:0000313" key="3">
    <source>
        <dbReference type="Proteomes" id="UP001457282"/>
    </source>
</evidence>
<dbReference type="PANTHER" id="PTHR34482">
    <property type="entry name" value="DNA DAMAGE-INDUCIBLE PROTEIN 1-LIKE"/>
    <property type="match status" value="1"/>
</dbReference>
<comment type="caution">
    <text evidence="2">The sequence shown here is derived from an EMBL/GenBank/DDBJ whole genome shotgun (WGS) entry which is preliminary data.</text>
</comment>
<gene>
    <name evidence="2" type="ORF">M0R45_006639</name>
</gene>
<evidence type="ECO:0000259" key="1">
    <source>
        <dbReference type="Pfam" id="PF03732"/>
    </source>
</evidence>
<evidence type="ECO:0000313" key="2">
    <source>
        <dbReference type="EMBL" id="KAK9951182.1"/>
    </source>
</evidence>
<dbReference type="InterPro" id="IPR005162">
    <property type="entry name" value="Retrotrans_gag_dom"/>
</dbReference>
<dbReference type="EMBL" id="JBEDUW010000001">
    <property type="protein sequence ID" value="KAK9951182.1"/>
    <property type="molecule type" value="Genomic_DNA"/>
</dbReference>
<accession>A0AAW1YR43</accession>
<dbReference type="PANTHER" id="PTHR34482:SF36">
    <property type="entry name" value="RETROTRANSPOSON GAG DOMAIN-CONTAINING PROTEIN"/>
    <property type="match status" value="1"/>
</dbReference>
<sequence length="250" mass="29126">MADRRIPSTEAEGLVEAFSRRLDANHVGGRLGRLVTHIRSLGEKNFPGGKPYEAEEWIYILEIHFEMMECTQVELCKVAACLLEGDARFWWDTIKRVTPPPLLEPMEWAEFKEKFLERFFPQVEKDKKEQEFIQVVQGRMTVIEYETKFTKLSCFAPHMVDTPNKKARRFIDGLNSNIRRLVTGRGITYEEAVDRALTQEEENQRFCRNSKKEEEFNTPSHQAAIVNTILGFHKPCRLAFKTSRVRGLQD</sequence>
<reference evidence="2 3" key="1">
    <citation type="journal article" date="2023" name="G3 (Bethesda)">
        <title>A chromosome-length genome assembly and annotation of blackberry (Rubus argutus, cv. 'Hillquist').</title>
        <authorList>
            <person name="Bruna T."/>
            <person name="Aryal R."/>
            <person name="Dudchenko O."/>
            <person name="Sargent D.J."/>
            <person name="Mead D."/>
            <person name="Buti M."/>
            <person name="Cavallini A."/>
            <person name="Hytonen T."/>
            <person name="Andres J."/>
            <person name="Pham M."/>
            <person name="Weisz D."/>
            <person name="Mascagni F."/>
            <person name="Usai G."/>
            <person name="Natali L."/>
            <person name="Bassil N."/>
            <person name="Fernandez G.E."/>
            <person name="Lomsadze A."/>
            <person name="Armour M."/>
            <person name="Olukolu B."/>
            <person name="Poorten T."/>
            <person name="Britton C."/>
            <person name="Davik J."/>
            <person name="Ashrafi H."/>
            <person name="Aiden E.L."/>
            <person name="Borodovsky M."/>
            <person name="Worthington M."/>
        </authorList>
    </citation>
    <scope>NUCLEOTIDE SEQUENCE [LARGE SCALE GENOMIC DNA]</scope>
    <source>
        <strain evidence="2">PI 553951</strain>
    </source>
</reference>
<proteinExistence type="predicted"/>
<name>A0AAW1YR43_RUBAR</name>
<dbReference type="Proteomes" id="UP001457282">
    <property type="component" value="Unassembled WGS sequence"/>
</dbReference>
<organism evidence="2 3">
    <name type="scientific">Rubus argutus</name>
    <name type="common">Southern blackberry</name>
    <dbReference type="NCBI Taxonomy" id="59490"/>
    <lineage>
        <taxon>Eukaryota</taxon>
        <taxon>Viridiplantae</taxon>
        <taxon>Streptophyta</taxon>
        <taxon>Embryophyta</taxon>
        <taxon>Tracheophyta</taxon>
        <taxon>Spermatophyta</taxon>
        <taxon>Magnoliopsida</taxon>
        <taxon>eudicotyledons</taxon>
        <taxon>Gunneridae</taxon>
        <taxon>Pentapetalae</taxon>
        <taxon>rosids</taxon>
        <taxon>fabids</taxon>
        <taxon>Rosales</taxon>
        <taxon>Rosaceae</taxon>
        <taxon>Rosoideae</taxon>
        <taxon>Rosoideae incertae sedis</taxon>
        <taxon>Rubus</taxon>
    </lineage>
</organism>
<protein>
    <recommendedName>
        <fullName evidence="1">Retrotransposon gag domain-containing protein</fullName>
    </recommendedName>
</protein>
<feature type="domain" description="Retrotransposon gag" evidence="1">
    <location>
        <begin position="77"/>
        <end position="175"/>
    </location>
</feature>
<dbReference type="AlphaFoldDB" id="A0AAW1YR43"/>
<keyword evidence="3" id="KW-1185">Reference proteome</keyword>